<dbReference type="InterPro" id="IPR003018">
    <property type="entry name" value="GAF"/>
</dbReference>
<keyword evidence="7" id="KW-1185">Reference proteome</keyword>
<dbReference type="EMBL" id="RKLP01000014">
    <property type="protein sequence ID" value="RVW07127.1"/>
    <property type="molecule type" value="Genomic_DNA"/>
</dbReference>
<evidence type="ECO:0000256" key="1">
    <source>
        <dbReference type="ARBA" id="ARBA00022679"/>
    </source>
</evidence>
<dbReference type="Pfam" id="PF01590">
    <property type="entry name" value="GAF"/>
    <property type="match status" value="1"/>
</dbReference>
<dbReference type="GO" id="GO:0016301">
    <property type="term" value="F:kinase activity"/>
    <property type="evidence" value="ECO:0007669"/>
    <property type="project" value="UniProtKB-KW"/>
</dbReference>
<evidence type="ECO:0000256" key="2">
    <source>
        <dbReference type="ARBA" id="ARBA00022777"/>
    </source>
</evidence>
<evidence type="ECO:0000256" key="4">
    <source>
        <dbReference type="ARBA" id="ARBA00023163"/>
    </source>
</evidence>
<organism evidence="6 7">
    <name type="scientific">Prescottella agglutinans</name>
    <dbReference type="NCBI Taxonomy" id="1644129"/>
    <lineage>
        <taxon>Bacteria</taxon>
        <taxon>Bacillati</taxon>
        <taxon>Actinomycetota</taxon>
        <taxon>Actinomycetes</taxon>
        <taxon>Mycobacteriales</taxon>
        <taxon>Nocardiaceae</taxon>
        <taxon>Prescottella</taxon>
    </lineage>
</organism>
<dbReference type="SMART" id="SM01012">
    <property type="entry name" value="ANTAR"/>
    <property type="match status" value="1"/>
</dbReference>
<proteinExistence type="predicted"/>
<evidence type="ECO:0000259" key="5">
    <source>
        <dbReference type="PROSITE" id="PS50921"/>
    </source>
</evidence>
<dbReference type="SUPFAM" id="SSF52172">
    <property type="entry name" value="CheY-like"/>
    <property type="match status" value="1"/>
</dbReference>
<dbReference type="InterPro" id="IPR011006">
    <property type="entry name" value="CheY-like_superfamily"/>
</dbReference>
<dbReference type="OrthoDB" id="3683444at2"/>
<dbReference type="InterPro" id="IPR036388">
    <property type="entry name" value="WH-like_DNA-bd_sf"/>
</dbReference>
<feature type="domain" description="ANTAR" evidence="5">
    <location>
        <begin position="207"/>
        <end position="268"/>
    </location>
</feature>
<keyword evidence="1" id="KW-0808">Transferase</keyword>
<gene>
    <name evidence="6" type="ORF">EGT67_23130</name>
</gene>
<protein>
    <submittedName>
        <fullName evidence="6">ANTAR domain-containing protein</fullName>
    </submittedName>
</protein>
<sequence>MGISNELRTARECVNATAGPGGCRNLRLSGEPQFSNEGGYRLSVQSHFAVAVERFTRLQAESSETDAVLTGLVELVSGLLGLAGGGVVTDLDGATATVTTSTGPGIALDRLAQLVSDGPGADAIARGSILRIAAVDDHREAWPQFVAEARRSGVVSLAVFPLRHGLRSVGALVLVSDRPRRWLEDEIAMVGCLAEMTSVFLSQRSAVSHFQRLSGQLEQALTSRIVVEQAKGIISNANGIGVDAAYQLIRRHARSHNASVHAVAEAIVTLELRV</sequence>
<keyword evidence="2" id="KW-0418">Kinase</keyword>
<dbReference type="InterPro" id="IPR005561">
    <property type="entry name" value="ANTAR"/>
</dbReference>
<dbReference type="GO" id="GO:0003723">
    <property type="term" value="F:RNA binding"/>
    <property type="evidence" value="ECO:0007669"/>
    <property type="project" value="InterPro"/>
</dbReference>
<dbReference type="InterPro" id="IPR029016">
    <property type="entry name" value="GAF-like_dom_sf"/>
</dbReference>
<evidence type="ECO:0000313" key="6">
    <source>
        <dbReference type="EMBL" id="RVW07127.1"/>
    </source>
</evidence>
<dbReference type="AlphaFoldDB" id="A0A3S3BAX3"/>
<dbReference type="Gene3D" id="3.30.450.40">
    <property type="match status" value="1"/>
</dbReference>
<evidence type="ECO:0000313" key="7">
    <source>
        <dbReference type="Proteomes" id="UP000286208"/>
    </source>
</evidence>
<keyword evidence="3" id="KW-0805">Transcription regulation</keyword>
<comment type="caution">
    <text evidence="6">The sequence shown here is derived from an EMBL/GenBank/DDBJ whole genome shotgun (WGS) entry which is preliminary data.</text>
</comment>
<dbReference type="Gene3D" id="1.10.10.10">
    <property type="entry name" value="Winged helix-like DNA-binding domain superfamily/Winged helix DNA-binding domain"/>
    <property type="match status" value="1"/>
</dbReference>
<reference evidence="6 7" key="1">
    <citation type="submission" date="2018-11" db="EMBL/GenBank/DDBJ databases">
        <title>Rhodococcus spongicola sp. nov. and Rhodococcus xishaensis sp. nov. from marine sponges.</title>
        <authorList>
            <person name="Li L."/>
            <person name="Lin H.W."/>
        </authorList>
    </citation>
    <scope>NUCLEOTIDE SEQUENCE [LARGE SCALE GENOMIC DNA]</scope>
    <source>
        <strain evidence="6 7">CCTCC AB2014297</strain>
    </source>
</reference>
<accession>A0A3S3BAX3</accession>
<name>A0A3S3BAX3_9NOCA</name>
<dbReference type="Pfam" id="PF03861">
    <property type="entry name" value="ANTAR"/>
    <property type="match status" value="1"/>
</dbReference>
<keyword evidence="4" id="KW-0804">Transcription</keyword>
<dbReference type="Proteomes" id="UP000286208">
    <property type="component" value="Unassembled WGS sequence"/>
</dbReference>
<dbReference type="PROSITE" id="PS50921">
    <property type="entry name" value="ANTAR"/>
    <property type="match status" value="1"/>
</dbReference>
<dbReference type="SMART" id="SM00065">
    <property type="entry name" value="GAF"/>
    <property type="match status" value="1"/>
</dbReference>
<dbReference type="SUPFAM" id="SSF55781">
    <property type="entry name" value="GAF domain-like"/>
    <property type="match status" value="1"/>
</dbReference>
<evidence type="ECO:0000256" key="3">
    <source>
        <dbReference type="ARBA" id="ARBA00023015"/>
    </source>
</evidence>